<dbReference type="InterPro" id="IPR036300">
    <property type="entry name" value="MIR_dom_sf"/>
</dbReference>
<reference evidence="5 6" key="1">
    <citation type="journal article" date="2019" name="Sci. Rep.">
        <title>Comparative genomics of chytrid fungi reveal insights into the obligate biotrophic and pathogenic lifestyle of Synchytrium endobioticum.</title>
        <authorList>
            <person name="van de Vossenberg B.T.L.H."/>
            <person name="Warris S."/>
            <person name="Nguyen H.D.T."/>
            <person name="van Gent-Pelzer M.P.E."/>
            <person name="Joly D.L."/>
            <person name="van de Geest H.C."/>
            <person name="Bonants P.J.M."/>
            <person name="Smith D.S."/>
            <person name="Levesque C.A."/>
            <person name="van der Lee T.A.J."/>
        </authorList>
    </citation>
    <scope>NUCLEOTIDE SEQUENCE [LARGE SCALE GENOMIC DNA]</scope>
    <source>
        <strain evidence="5 6">JEL517</strain>
    </source>
</reference>
<evidence type="ECO:0000256" key="3">
    <source>
        <dbReference type="SAM" id="SignalP"/>
    </source>
</evidence>
<dbReference type="GeneID" id="42006760"/>
<dbReference type="SMART" id="SM00472">
    <property type="entry name" value="MIR"/>
    <property type="match status" value="3"/>
</dbReference>
<dbReference type="RefSeq" id="XP_031022545.1">
    <property type="nucleotide sequence ID" value="XM_031171463.1"/>
</dbReference>
<organism evidence="5 6">
    <name type="scientific">Synchytrium microbalum</name>
    <dbReference type="NCBI Taxonomy" id="1806994"/>
    <lineage>
        <taxon>Eukaryota</taxon>
        <taxon>Fungi</taxon>
        <taxon>Fungi incertae sedis</taxon>
        <taxon>Chytridiomycota</taxon>
        <taxon>Chytridiomycota incertae sedis</taxon>
        <taxon>Chytridiomycetes</taxon>
        <taxon>Synchytriales</taxon>
        <taxon>Synchytriaceae</taxon>
        <taxon>Synchytrium</taxon>
    </lineage>
</organism>
<dbReference type="CDD" id="cd23279">
    <property type="entry name" value="beta-trefoil_MIR_SDF2-like"/>
    <property type="match status" value="1"/>
</dbReference>
<dbReference type="Pfam" id="PF02815">
    <property type="entry name" value="MIR"/>
    <property type="match status" value="1"/>
</dbReference>
<protein>
    <recommendedName>
        <fullName evidence="4">MIR domain-containing protein</fullName>
    </recommendedName>
</protein>
<keyword evidence="2" id="KW-0677">Repeat</keyword>
<feature type="signal peptide" evidence="3">
    <location>
        <begin position="1"/>
        <end position="17"/>
    </location>
</feature>
<dbReference type="InterPro" id="IPR016093">
    <property type="entry name" value="MIR_motif"/>
</dbReference>
<dbReference type="PANTHER" id="PTHR46809:SF2">
    <property type="entry name" value="GH21273P"/>
    <property type="match status" value="1"/>
</dbReference>
<evidence type="ECO:0000256" key="1">
    <source>
        <dbReference type="ARBA" id="ARBA00022729"/>
    </source>
</evidence>
<dbReference type="PROSITE" id="PS50919">
    <property type="entry name" value="MIR"/>
    <property type="match status" value="3"/>
</dbReference>
<evidence type="ECO:0000259" key="4">
    <source>
        <dbReference type="PROSITE" id="PS50919"/>
    </source>
</evidence>
<keyword evidence="1 3" id="KW-0732">Signal</keyword>
<evidence type="ECO:0000313" key="5">
    <source>
        <dbReference type="EMBL" id="TPX31015.1"/>
    </source>
</evidence>
<evidence type="ECO:0000313" key="6">
    <source>
        <dbReference type="Proteomes" id="UP000319731"/>
    </source>
</evidence>
<proteinExistence type="predicted"/>
<feature type="chain" id="PRO_5021335978" description="MIR domain-containing protein" evidence="3">
    <location>
        <begin position="18"/>
        <end position="217"/>
    </location>
</feature>
<dbReference type="EMBL" id="QEAO01000052">
    <property type="protein sequence ID" value="TPX31015.1"/>
    <property type="molecule type" value="Genomic_DNA"/>
</dbReference>
<dbReference type="PANTHER" id="PTHR46809">
    <property type="entry name" value="STROMAL CELL-DERIVED FACTOR 2-LIKE PROTEIN"/>
    <property type="match status" value="1"/>
</dbReference>
<dbReference type="AlphaFoldDB" id="A0A507C0A4"/>
<sequence length="217" mass="24105">MKLLLFTLLGMLALSYAAEDYIIEEEFSNISCGSSIKLKHGSSGYRLHSHSIAYGSGSGQNSVTGFPNGDDPNSYFVVYEAFGDKQCRRGVPIECGGTVRLKHLETKRFLHSHLHTSPLSNQQEVSCYSDTLSDTGDNWKVVCLGSEKMWKREKEVRLQHVVTSKYLSCSKSHQFRHPIPGQLEIVFDSEFAIAGASTASADTKWTVEEGIFFGIPE</sequence>
<dbReference type="OrthoDB" id="5588846at2759"/>
<feature type="domain" description="MIR" evidence="4">
    <location>
        <begin position="27"/>
        <end position="81"/>
    </location>
</feature>
<dbReference type="STRING" id="1806994.A0A507C0A4"/>
<dbReference type="SUPFAM" id="SSF82109">
    <property type="entry name" value="MIR domain"/>
    <property type="match status" value="1"/>
</dbReference>
<keyword evidence="6" id="KW-1185">Reference proteome</keyword>
<name>A0A507C0A4_9FUNG</name>
<dbReference type="Proteomes" id="UP000319731">
    <property type="component" value="Unassembled WGS sequence"/>
</dbReference>
<comment type="caution">
    <text evidence="5">The sequence shown here is derived from an EMBL/GenBank/DDBJ whole genome shotgun (WGS) entry which is preliminary data.</text>
</comment>
<accession>A0A507C0A4</accession>
<feature type="domain" description="MIR" evidence="4">
    <location>
        <begin position="90"/>
        <end position="144"/>
    </location>
</feature>
<feature type="domain" description="MIR" evidence="4">
    <location>
        <begin position="147"/>
        <end position="210"/>
    </location>
</feature>
<evidence type="ECO:0000256" key="2">
    <source>
        <dbReference type="ARBA" id="ARBA00022737"/>
    </source>
</evidence>
<dbReference type="Gene3D" id="2.80.10.50">
    <property type="match status" value="1"/>
</dbReference>
<gene>
    <name evidence="5" type="ORF">SmJEL517_g05537</name>
</gene>